<feature type="chain" id="PRO_5024429597" description="Protein-L-isoaspartate O-methyltransferase" evidence="2">
    <location>
        <begin position="21"/>
        <end position="356"/>
    </location>
</feature>
<evidence type="ECO:0000313" key="3">
    <source>
        <dbReference type="EMBL" id="KAB5525062.1"/>
    </source>
</evidence>
<dbReference type="InterPro" id="IPR029063">
    <property type="entry name" value="SAM-dependent_MTases_sf"/>
</dbReference>
<dbReference type="AlphaFoldDB" id="A0A5N5K148"/>
<evidence type="ECO:0000256" key="1">
    <source>
        <dbReference type="ARBA" id="ARBA00005369"/>
    </source>
</evidence>
<dbReference type="InterPro" id="IPR000682">
    <property type="entry name" value="PCMT"/>
</dbReference>
<dbReference type="EMBL" id="VDCV01000015">
    <property type="protein sequence ID" value="KAB5525062.1"/>
    <property type="molecule type" value="Genomic_DNA"/>
</dbReference>
<keyword evidence="4" id="KW-1185">Reference proteome</keyword>
<dbReference type="Gene3D" id="3.40.50.150">
    <property type="entry name" value="Vaccinia Virus protein VP39"/>
    <property type="match status" value="2"/>
</dbReference>
<reference evidence="4" key="1">
    <citation type="journal article" date="2019" name="Gigascience">
        <title>De novo genome assembly of the endangered Acer yangbiense, a plant species with extremely small populations endemic to Yunnan Province, China.</title>
        <authorList>
            <person name="Yang J."/>
            <person name="Wariss H.M."/>
            <person name="Tao L."/>
            <person name="Zhang R."/>
            <person name="Yun Q."/>
            <person name="Hollingsworth P."/>
            <person name="Dao Z."/>
            <person name="Luo G."/>
            <person name="Guo H."/>
            <person name="Ma Y."/>
            <person name="Sun W."/>
        </authorList>
    </citation>
    <scope>NUCLEOTIDE SEQUENCE [LARGE SCALE GENOMIC DNA]</scope>
    <source>
        <strain evidence="4">cv. br00</strain>
    </source>
</reference>
<name>A0A5N5K148_9ROSI</name>
<gene>
    <name evidence="3" type="ORF">DKX38_022811</name>
</gene>
<evidence type="ECO:0000256" key="2">
    <source>
        <dbReference type="SAM" id="SignalP"/>
    </source>
</evidence>
<feature type="signal peptide" evidence="2">
    <location>
        <begin position="1"/>
        <end position="20"/>
    </location>
</feature>
<comment type="similarity">
    <text evidence="1">Belongs to the methyltransferase superfamily. L-isoaspartyl/D-aspartyl protein methyltransferase family.</text>
</comment>
<protein>
    <recommendedName>
        <fullName evidence="5">Protein-L-isoaspartate O-methyltransferase</fullName>
    </recommendedName>
</protein>
<accession>A0A5N5K148</accession>
<dbReference type="PANTHER" id="PTHR11579:SF28">
    <property type="entry name" value="PROTEIN-L-ISOASPARTATE O-METHYLTRANSFERASE 1"/>
    <property type="match status" value="1"/>
</dbReference>
<keyword evidence="2" id="KW-0732">Signal</keyword>
<dbReference type="GO" id="GO:0005737">
    <property type="term" value="C:cytoplasm"/>
    <property type="evidence" value="ECO:0007669"/>
    <property type="project" value="TreeGrafter"/>
</dbReference>
<evidence type="ECO:0000313" key="4">
    <source>
        <dbReference type="Proteomes" id="UP000326939"/>
    </source>
</evidence>
<dbReference type="Pfam" id="PF01135">
    <property type="entry name" value="PCMT"/>
    <property type="match status" value="1"/>
</dbReference>
<dbReference type="Proteomes" id="UP000326939">
    <property type="component" value="Chromosome 15"/>
</dbReference>
<organism evidence="3 4">
    <name type="scientific">Salix brachista</name>
    <dbReference type="NCBI Taxonomy" id="2182728"/>
    <lineage>
        <taxon>Eukaryota</taxon>
        <taxon>Viridiplantae</taxon>
        <taxon>Streptophyta</taxon>
        <taxon>Embryophyta</taxon>
        <taxon>Tracheophyta</taxon>
        <taxon>Spermatophyta</taxon>
        <taxon>Magnoliopsida</taxon>
        <taxon>eudicotyledons</taxon>
        <taxon>Gunneridae</taxon>
        <taxon>Pentapetalae</taxon>
        <taxon>rosids</taxon>
        <taxon>fabids</taxon>
        <taxon>Malpighiales</taxon>
        <taxon>Salicaceae</taxon>
        <taxon>Saliceae</taxon>
        <taxon>Salix</taxon>
    </lineage>
</organism>
<comment type="caution">
    <text evidence="3">The sequence shown here is derived from an EMBL/GenBank/DDBJ whole genome shotgun (WGS) entry which is preliminary data.</text>
</comment>
<evidence type="ECO:0008006" key="5">
    <source>
        <dbReference type="Google" id="ProtNLM"/>
    </source>
</evidence>
<dbReference type="SUPFAM" id="SSF53335">
    <property type="entry name" value="S-adenosyl-L-methionine-dependent methyltransferases"/>
    <property type="match status" value="1"/>
</dbReference>
<dbReference type="GO" id="GO:0004719">
    <property type="term" value="F:protein-L-isoaspartate (D-aspartate) O-methyltransferase activity"/>
    <property type="evidence" value="ECO:0007669"/>
    <property type="project" value="InterPro"/>
</dbReference>
<sequence>MPRLLLLTPISLSLPAGVIAYGYRNYSPPLERLLAHNNNNGNALLRHLYLRSSCNNIPSQLTSLFCFKYFRTNLNCILTGNSLFFRMERFWSGSSINKNKAMVEHLQHYEIISSKKVAEVMETIDRALFVPDGTPAYVDSPMAIGYNATISAPHMHATCLQLLEENLKPGMHVLDVGSGVVDGKLVLQWLGVGGTGYLTACFALMVGPQGRAVGVEHIPELADSSLENIEKSAAAPLLKEGSLSIHVGGEKGQIVVGIHVEVLLFDFYQRPITYGRQGWPEFAPYDAIHVGAAAPEIPQPLLDQLKPGGRMVIPVGKISQDLKVVDKEEDGSVTVRTEISVRYVPLTSRDAQLRGY</sequence>
<proteinExistence type="inferred from homology"/>
<dbReference type="PANTHER" id="PTHR11579">
    <property type="entry name" value="PROTEIN-L-ISOASPARTATE O-METHYLTRANSFERASE"/>
    <property type="match status" value="1"/>
</dbReference>